<dbReference type="SUPFAM" id="SSF53448">
    <property type="entry name" value="Nucleotide-diphospho-sugar transferases"/>
    <property type="match status" value="1"/>
</dbReference>
<evidence type="ECO:0000256" key="2">
    <source>
        <dbReference type="ARBA" id="ARBA00022679"/>
    </source>
</evidence>
<dbReference type="OMA" id="MPVPNWW"/>
<evidence type="ECO:0000259" key="3">
    <source>
        <dbReference type="Pfam" id="PF00483"/>
    </source>
</evidence>
<dbReference type="VEuPathDB" id="FungiDB:HpaG804406"/>
<dbReference type="AlphaFoldDB" id="M4BDN9"/>
<dbReference type="GO" id="GO:0016740">
    <property type="term" value="F:transferase activity"/>
    <property type="evidence" value="ECO:0007669"/>
    <property type="project" value="UniProtKB-KW"/>
</dbReference>
<dbReference type="InParanoid" id="M4BDN9"/>
<organism evidence="5 6">
    <name type="scientific">Hyaloperonospora arabidopsidis (strain Emoy2)</name>
    <name type="common">Downy mildew agent</name>
    <name type="synonym">Peronospora arabidopsidis</name>
    <dbReference type="NCBI Taxonomy" id="559515"/>
    <lineage>
        <taxon>Eukaryota</taxon>
        <taxon>Sar</taxon>
        <taxon>Stramenopiles</taxon>
        <taxon>Oomycota</taxon>
        <taxon>Peronosporomycetes</taxon>
        <taxon>Peronosporales</taxon>
        <taxon>Peronosporaceae</taxon>
        <taxon>Hyaloperonospora</taxon>
    </lineage>
</organism>
<protein>
    <submittedName>
        <fullName evidence="5">Uncharacterized protein</fullName>
    </submittedName>
</protein>
<dbReference type="PROSITE" id="PS00101">
    <property type="entry name" value="HEXAPEP_TRANSFERASES"/>
    <property type="match status" value="1"/>
</dbReference>
<dbReference type="InterPro" id="IPR056729">
    <property type="entry name" value="GMPPB_C"/>
</dbReference>
<dbReference type="STRING" id="559515.M4BDN9"/>
<sequence length="471" mass="52568">MFLSGAVASGGATDAHFPPSKAVILIGGPNQPGNHFRPLSLDLPKPLFQLAGREMLYFHVEACARVPNLQEILMIGSYDEGLFSRFFDSVCRHFNVQIRYLREEKALGTAGGIRFFRNEILDKDPVHLFVLHCDVCCSFPLNEMMHFHLKHQGTCTVLGKRVFHDEAKKYGCLVADPVSKEILHWAEKPETFVSDIINCGVYLFDVALMDTIVSVGDKISRQRLRSESNSEANTQHDLKKLFPEFSNRDNLRCVVQVVECVYSPTKLTLRFRMCLWHDRLEQDILLPLADKHCLYVHELGDFWCQIKTPGMAITCSELYMQRFRFTNPSALSTTGGKLSPIIEGNVVIDISANVHPTAKLGPNVTIAAGVTIGAGVRVAHSIILEGVTIKDHACVLFCIIGWNSIIGQWARIEGQPPNAAQIQVHSAETSLVRDVTIFGVSVIANPEIIVRNCIVLPHKTLTQSYHDEILL</sequence>
<dbReference type="EnsemblProtists" id="HpaT804406">
    <property type="protein sequence ID" value="HpaP804406"/>
    <property type="gene ID" value="HpaG804406"/>
</dbReference>
<comment type="similarity">
    <text evidence="1">Belongs to the transferase hexapeptide repeat family.</text>
</comment>
<dbReference type="InterPro" id="IPR011004">
    <property type="entry name" value="Trimer_LpxA-like_sf"/>
</dbReference>
<dbReference type="EMBL" id="JH598161">
    <property type="status" value="NOT_ANNOTATED_CDS"/>
    <property type="molecule type" value="Genomic_DNA"/>
</dbReference>
<dbReference type="PANTHER" id="PTHR22572">
    <property type="entry name" value="SUGAR-1-PHOSPHATE GUANYL TRANSFERASE"/>
    <property type="match status" value="1"/>
</dbReference>
<reference evidence="5" key="2">
    <citation type="submission" date="2015-06" db="UniProtKB">
        <authorList>
            <consortium name="EnsemblProtists"/>
        </authorList>
    </citation>
    <scope>IDENTIFICATION</scope>
    <source>
        <strain evidence="5">Emoy2</strain>
    </source>
</reference>
<dbReference type="Gene3D" id="3.90.550.10">
    <property type="entry name" value="Spore Coat Polysaccharide Biosynthesis Protein SpsA, Chain A"/>
    <property type="match status" value="1"/>
</dbReference>
<dbReference type="Gene3D" id="2.160.10.10">
    <property type="entry name" value="Hexapeptide repeat proteins"/>
    <property type="match status" value="1"/>
</dbReference>
<evidence type="ECO:0000259" key="4">
    <source>
        <dbReference type="Pfam" id="PF25087"/>
    </source>
</evidence>
<keyword evidence="2" id="KW-0808">Transferase</keyword>
<dbReference type="SUPFAM" id="SSF51161">
    <property type="entry name" value="Trimeric LpxA-like enzymes"/>
    <property type="match status" value="1"/>
</dbReference>
<accession>M4BDN9</accession>
<keyword evidence="6" id="KW-1185">Reference proteome</keyword>
<evidence type="ECO:0000313" key="5">
    <source>
        <dbReference type="EnsemblProtists" id="HpaP804406"/>
    </source>
</evidence>
<dbReference type="InterPro" id="IPR018357">
    <property type="entry name" value="Hexapep_transf_CS"/>
</dbReference>
<dbReference type="HOGENOM" id="CLU_029499_3_0_1"/>
<dbReference type="InterPro" id="IPR029044">
    <property type="entry name" value="Nucleotide-diphossugar_trans"/>
</dbReference>
<proteinExistence type="inferred from homology"/>
<dbReference type="eggNOG" id="KOG1460">
    <property type="taxonomic scope" value="Eukaryota"/>
</dbReference>
<dbReference type="InterPro" id="IPR050486">
    <property type="entry name" value="Mannose-1P_guanyltransferase"/>
</dbReference>
<reference evidence="6" key="1">
    <citation type="journal article" date="2010" name="Science">
        <title>Signatures of adaptation to obligate biotrophy in the Hyaloperonospora arabidopsidis genome.</title>
        <authorList>
            <person name="Baxter L."/>
            <person name="Tripathy S."/>
            <person name="Ishaque N."/>
            <person name="Boot N."/>
            <person name="Cabral A."/>
            <person name="Kemen E."/>
            <person name="Thines M."/>
            <person name="Ah-Fong A."/>
            <person name="Anderson R."/>
            <person name="Badejoko W."/>
            <person name="Bittner-Eddy P."/>
            <person name="Boore J.L."/>
            <person name="Chibucos M.C."/>
            <person name="Coates M."/>
            <person name="Dehal P."/>
            <person name="Delehaunty K."/>
            <person name="Dong S."/>
            <person name="Downton P."/>
            <person name="Dumas B."/>
            <person name="Fabro G."/>
            <person name="Fronick C."/>
            <person name="Fuerstenberg S.I."/>
            <person name="Fulton L."/>
            <person name="Gaulin E."/>
            <person name="Govers F."/>
            <person name="Hughes L."/>
            <person name="Humphray S."/>
            <person name="Jiang R.H."/>
            <person name="Judelson H."/>
            <person name="Kamoun S."/>
            <person name="Kyung K."/>
            <person name="Meijer H."/>
            <person name="Minx P."/>
            <person name="Morris P."/>
            <person name="Nelson J."/>
            <person name="Phuntumart V."/>
            <person name="Qutob D."/>
            <person name="Rehmany A."/>
            <person name="Rougon-Cardoso A."/>
            <person name="Ryden P."/>
            <person name="Torto-Alalibo T."/>
            <person name="Studholme D."/>
            <person name="Wang Y."/>
            <person name="Win J."/>
            <person name="Wood J."/>
            <person name="Clifton S.W."/>
            <person name="Rogers J."/>
            <person name="Van den Ackerveken G."/>
            <person name="Jones J.D."/>
            <person name="McDowell J.M."/>
            <person name="Beynon J."/>
            <person name="Tyler B.M."/>
        </authorList>
    </citation>
    <scope>NUCLEOTIDE SEQUENCE [LARGE SCALE GENOMIC DNA]</scope>
    <source>
        <strain evidence="6">Emoy2</strain>
    </source>
</reference>
<dbReference type="Proteomes" id="UP000011713">
    <property type="component" value="Unassembled WGS sequence"/>
</dbReference>
<name>M4BDN9_HYAAE</name>
<dbReference type="InterPro" id="IPR005835">
    <property type="entry name" value="NTP_transferase_dom"/>
</dbReference>
<feature type="domain" description="Nucleotidyl transferase" evidence="3">
    <location>
        <begin position="21"/>
        <end position="226"/>
    </location>
</feature>
<feature type="domain" description="Mannose-1-phosphate guanyltransferase C-terminal" evidence="4">
    <location>
        <begin position="342"/>
        <end position="468"/>
    </location>
</feature>
<evidence type="ECO:0000256" key="1">
    <source>
        <dbReference type="ARBA" id="ARBA00007274"/>
    </source>
</evidence>
<dbReference type="Pfam" id="PF25087">
    <property type="entry name" value="GMPPB_C"/>
    <property type="match status" value="1"/>
</dbReference>
<dbReference type="Pfam" id="PF00483">
    <property type="entry name" value="NTP_transferase"/>
    <property type="match status" value="1"/>
</dbReference>
<evidence type="ECO:0000313" key="6">
    <source>
        <dbReference type="Proteomes" id="UP000011713"/>
    </source>
</evidence>